<sequence length="371" mass="43440">MNRPQLYQQLLHNESQLRFLWRCEGLEHFVHLMADFLHWPELEFQQLLVFLREQNQQLVQPDLELFSRCWFPYAYKRAGQQLLWIPAFQKPEQPFLEDDLVSWRQSLLAQLIRPVTQLQPLLAQLQSLPVVQPELLIFHWSRCGSTLVSGCLMLEPELKVLSESMLISDVLLDPELSPYQAQCLDLLVRLQGRFRHQEQQLVIKCNAWDLQHWRLWTHVFPESRLLGLIRQPEAILASHQRVSGRHMVRQQPELWSGIQQGLSLLQYRVEVIRQMADFMLQLQQEKPVLVLDYRQLVATSATELATLLGIQLDEPQSMAWQKRRTMDAKARQTVFIAAPQDPATQFTAQEQQLIRERLGSCYQLLSGQGLA</sequence>
<organism evidence="1 2">
    <name type="scientific">Rheinheimera mesophila</name>
    <dbReference type="NCBI Taxonomy" id="1547515"/>
    <lineage>
        <taxon>Bacteria</taxon>
        <taxon>Pseudomonadati</taxon>
        <taxon>Pseudomonadota</taxon>
        <taxon>Gammaproteobacteria</taxon>
        <taxon>Chromatiales</taxon>
        <taxon>Chromatiaceae</taxon>
        <taxon>Rheinheimera</taxon>
    </lineage>
</organism>
<dbReference type="Gene3D" id="3.40.50.300">
    <property type="entry name" value="P-loop containing nucleotide triphosphate hydrolases"/>
    <property type="match status" value="1"/>
</dbReference>
<comment type="caution">
    <text evidence="1">The sequence shown here is derived from an EMBL/GenBank/DDBJ whole genome shotgun (WGS) entry which is preliminary data.</text>
</comment>
<evidence type="ECO:0008006" key="3">
    <source>
        <dbReference type="Google" id="ProtNLM"/>
    </source>
</evidence>
<dbReference type="EMBL" id="RRCF01000009">
    <property type="protein sequence ID" value="RRJ18405.1"/>
    <property type="molecule type" value="Genomic_DNA"/>
</dbReference>
<gene>
    <name evidence="1" type="ORF">EIK76_17295</name>
</gene>
<dbReference type="InterPro" id="IPR027417">
    <property type="entry name" value="P-loop_NTPase"/>
</dbReference>
<name>A0A3P3QBI2_9GAMM</name>
<dbReference type="SUPFAM" id="SSF52540">
    <property type="entry name" value="P-loop containing nucleoside triphosphate hydrolases"/>
    <property type="match status" value="1"/>
</dbReference>
<evidence type="ECO:0000313" key="1">
    <source>
        <dbReference type="EMBL" id="RRJ18405.1"/>
    </source>
</evidence>
<proteinExistence type="predicted"/>
<dbReference type="AlphaFoldDB" id="A0A3P3QBI2"/>
<reference evidence="1 2" key="1">
    <citation type="submission" date="2018-11" db="EMBL/GenBank/DDBJ databases">
        <title>Draft genome analysis of Rheinheimera mesophila isolated from an industrial waste site.</title>
        <authorList>
            <person name="Yu Q."/>
            <person name="Qi Y."/>
            <person name="Zhang H."/>
            <person name="Lu Y."/>
            <person name="Pu J."/>
        </authorList>
    </citation>
    <scope>NUCLEOTIDE SEQUENCE [LARGE SCALE GENOMIC DNA]</scope>
    <source>
        <strain evidence="1 2">IITR13</strain>
    </source>
</reference>
<dbReference type="RefSeq" id="WP_125060998.1">
    <property type="nucleotide sequence ID" value="NZ_RRCF01000009.1"/>
</dbReference>
<dbReference type="Proteomes" id="UP000276260">
    <property type="component" value="Unassembled WGS sequence"/>
</dbReference>
<dbReference type="OrthoDB" id="5380394at2"/>
<evidence type="ECO:0000313" key="2">
    <source>
        <dbReference type="Proteomes" id="UP000276260"/>
    </source>
</evidence>
<keyword evidence="2" id="KW-1185">Reference proteome</keyword>
<protein>
    <recommendedName>
        <fullName evidence="3">Sulfotransferase family protein</fullName>
    </recommendedName>
</protein>
<accession>A0A3P3QBI2</accession>